<dbReference type="PROSITE" id="PS01094">
    <property type="entry name" value="UPF0076"/>
    <property type="match status" value="1"/>
</dbReference>
<dbReference type="RefSeq" id="WP_111974268.1">
    <property type="nucleotide sequence ID" value="NZ_CP040408.1"/>
</dbReference>
<dbReference type="InterPro" id="IPR006056">
    <property type="entry name" value="RidA"/>
</dbReference>
<dbReference type="EMBL" id="NAQV01000043">
    <property type="protein sequence ID" value="RAN61767.1"/>
    <property type="molecule type" value="Genomic_DNA"/>
</dbReference>
<accession>A0A328KH56</accession>
<dbReference type="InterPro" id="IPR019897">
    <property type="entry name" value="RidA_CS"/>
</dbReference>
<dbReference type="Pfam" id="PF01042">
    <property type="entry name" value="Ribonuc_L-PSP"/>
    <property type="match status" value="1"/>
</dbReference>
<protein>
    <submittedName>
        <fullName evidence="2">Reactive intermediate/imine deaminase</fullName>
    </submittedName>
</protein>
<gene>
    <name evidence="2" type="ORF">B8A44_08965</name>
</gene>
<dbReference type="PANTHER" id="PTHR11803">
    <property type="entry name" value="2-IMINOBUTANOATE/2-IMINOPROPANOATE DEAMINASE RIDA"/>
    <property type="match status" value="1"/>
</dbReference>
<dbReference type="GO" id="GO:0019239">
    <property type="term" value="F:deaminase activity"/>
    <property type="evidence" value="ECO:0007669"/>
    <property type="project" value="TreeGrafter"/>
</dbReference>
<dbReference type="PANTHER" id="PTHR11803:SF39">
    <property type="entry name" value="2-IMINOBUTANOATE_2-IMINOPROPANOATE DEAMINASE"/>
    <property type="match status" value="1"/>
</dbReference>
<organism evidence="2 3">
    <name type="scientific">Dolosigranulum pigrum</name>
    <dbReference type="NCBI Taxonomy" id="29394"/>
    <lineage>
        <taxon>Bacteria</taxon>
        <taxon>Bacillati</taxon>
        <taxon>Bacillota</taxon>
        <taxon>Bacilli</taxon>
        <taxon>Lactobacillales</taxon>
        <taxon>Carnobacteriaceae</taxon>
        <taxon>Dolosigranulum</taxon>
    </lineage>
</organism>
<dbReference type="AlphaFoldDB" id="A0A328KH56"/>
<evidence type="ECO:0000313" key="3">
    <source>
        <dbReference type="Proteomes" id="UP000249099"/>
    </source>
</evidence>
<reference evidence="2 3" key="1">
    <citation type="submission" date="2017-03" db="EMBL/GenBank/DDBJ databases">
        <title>wgs assembly of Dolosigranulum pigrum KPL CDC strains.</title>
        <authorList>
            <person name="Brugger S.D."/>
            <person name="Pettigrew M."/>
            <person name="Kong Y."/>
            <person name="Lemon K.P."/>
        </authorList>
    </citation>
    <scope>NUCLEOTIDE SEQUENCE [LARGE SCALE GENOMIC DNA]</scope>
    <source>
        <strain evidence="2 3">KPL1931_CDC4294-98</strain>
    </source>
</reference>
<dbReference type="FunFam" id="3.30.1330.40:FF:000001">
    <property type="entry name" value="L-PSP family endoribonuclease"/>
    <property type="match status" value="1"/>
</dbReference>
<dbReference type="CDD" id="cd00448">
    <property type="entry name" value="YjgF_YER057c_UK114_family"/>
    <property type="match status" value="1"/>
</dbReference>
<name>A0A328KH56_9LACT</name>
<sequence length="126" mass="13424">MKSLESAKAPAAVGPYSQAIVNGDFVFLSGQLGIDRQTGELVEGIEAQTKQAFQNISYVLAEANLTLADVVKVTVYLADLADYAVVNDIYAKQFSEPFPARSAFQVAALPLDGAVEIEVIAARSEN</sequence>
<dbReference type="InterPro" id="IPR006175">
    <property type="entry name" value="YjgF/YER057c/UK114"/>
</dbReference>
<comment type="caution">
    <text evidence="2">The sequence shown here is derived from an EMBL/GenBank/DDBJ whole genome shotgun (WGS) entry which is preliminary data.</text>
</comment>
<dbReference type="NCBIfam" id="TIGR00004">
    <property type="entry name" value="Rid family detoxifying hydrolase"/>
    <property type="match status" value="1"/>
</dbReference>
<comment type="similarity">
    <text evidence="1">Belongs to the RutC family.</text>
</comment>
<dbReference type="Gene3D" id="3.30.1330.40">
    <property type="entry name" value="RutC-like"/>
    <property type="match status" value="1"/>
</dbReference>
<dbReference type="Proteomes" id="UP000249099">
    <property type="component" value="Unassembled WGS sequence"/>
</dbReference>
<proteinExistence type="inferred from homology"/>
<dbReference type="SUPFAM" id="SSF55298">
    <property type="entry name" value="YjgF-like"/>
    <property type="match status" value="1"/>
</dbReference>
<evidence type="ECO:0000313" key="2">
    <source>
        <dbReference type="EMBL" id="RAN61767.1"/>
    </source>
</evidence>
<dbReference type="GO" id="GO:0005829">
    <property type="term" value="C:cytosol"/>
    <property type="evidence" value="ECO:0007669"/>
    <property type="project" value="TreeGrafter"/>
</dbReference>
<evidence type="ECO:0000256" key="1">
    <source>
        <dbReference type="ARBA" id="ARBA00010552"/>
    </source>
</evidence>
<dbReference type="InterPro" id="IPR035959">
    <property type="entry name" value="RutC-like_sf"/>
</dbReference>